<dbReference type="PANTHER" id="PTHR47055">
    <property type="entry name" value="DDE_TNP_1_7 DOMAIN-CONTAINING PROTEIN"/>
    <property type="match status" value="1"/>
</dbReference>
<reference evidence="2 3" key="1">
    <citation type="submission" date="2023-02" db="EMBL/GenBank/DDBJ databases">
        <title>LHISI_Scaffold_Assembly.</title>
        <authorList>
            <person name="Stuart O.P."/>
            <person name="Cleave R."/>
            <person name="Magrath M.J.L."/>
            <person name="Mikheyev A.S."/>
        </authorList>
    </citation>
    <scope>NUCLEOTIDE SEQUENCE [LARGE SCALE GENOMIC DNA]</scope>
    <source>
        <strain evidence="2">Daus_M_001</strain>
        <tissue evidence="2">Leg muscle</tissue>
    </source>
</reference>
<dbReference type="Proteomes" id="UP001159363">
    <property type="component" value="Chromosome 2"/>
</dbReference>
<sequence length="427" mass="48514">MASETVFRTVNEALEYLCSLKESGLDNSDEGYDLCQLPPEENERVTDIEKIDDNNLGEVEPTCVCVQFFGLLLLSGFHSVPTEDFYWSAAEDVEVRIVLTVMSRNRFREMKTKFNVMNNSKINLDYRLAKIRPLYDELNKQFIKFGFFHNTLGTDESMVPYYGHHLYKTFIRGKPIRCDYKIWILCFSNSCLYKIEIYLGKIYFDNIFTSYDLLSELSNNTITGTGAVRGNSMAKCPLLPANEMSKTKRGTYDYLSEGNVYVCRWNAIQIQNHHVGVVFFLHLIHVISKVRVASIPVPLYHFLHQLLGRTLEVVRPAYFGEQVQVEGGYVEGVVSQLSRLVVPGEDMVVVVPALSQSQSSDIYCSHDTVEWEKRGGIVPSNIALVGLLNSEESSANQSFCVLSQIVKDFRRSSCTDTTLLRPSEVAQ</sequence>
<dbReference type="EMBL" id="JARBHB010000002">
    <property type="protein sequence ID" value="KAJ8894215.1"/>
    <property type="molecule type" value="Genomic_DNA"/>
</dbReference>
<name>A0ABQ9IC20_9NEOP</name>
<feature type="non-terminal residue" evidence="2">
    <location>
        <position position="427"/>
    </location>
</feature>
<dbReference type="InterPro" id="IPR029526">
    <property type="entry name" value="PGBD"/>
</dbReference>
<comment type="caution">
    <text evidence="2">The sequence shown here is derived from an EMBL/GenBank/DDBJ whole genome shotgun (WGS) entry which is preliminary data.</text>
</comment>
<dbReference type="PANTHER" id="PTHR47055:SF3">
    <property type="entry name" value="PHORBOL-ESTER_DAG-TYPE DOMAIN-CONTAINING PROTEIN"/>
    <property type="match status" value="1"/>
</dbReference>
<evidence type="ECO:0000259" key="1">
    <source>
        <dbReference type="Pfam" id="PF13843"/>
    </source>
</evidence>
<dbReference type="InterPro" id="IPR052638">
    <property type="entry name" value="PiggyBac_TE-derived"/>
</dbReference>
<proteinExistence type="predicted"/>
<accession>A0ABQ9IC20</accession>
<feature type="domain" description="PiggyBac transposable element-derived protein" evidence="1">
    <location>
        <begin position="67"/>
        <end position="201"/>
    </location>
</feature>
<dbReference type="Pfam" id="PF13843">
    <property type="entry name" value="DDE_Tnp_1_7"/>
    <property type="match status" value="1"/>
</dbReference>
<protein>
    <recommendedName>
        <fullName evidence="1">PiggyBac transposable element-derived protein domain-containing protein</fullName>
    </recommendedName>
</protein>
<evidence type="ECO:0000313" key="3">
    <source>
        <dbReference type="Proteomes" id="UP001159363"/>
    </source>
</evidence>
<keyword evidence="3" id="KW-1185">Reference proteome</keyword>
<gene>
    <name evidence="2" type="ORF">PR048_006825</name>
</gene>
<evidence type="ECO:0000313" key="2">
    <source>
        <dbReference type="EMBL" id="KAJ8894215.1"/>
    </source>
</evidence>
<organism evidence="2 3">
    <name type="scientific">Dryococelus australis</name>
    <dbReference type="NCBI Taxonomy" id="614101"/>
    <lineage>
        <taxon>Eukaryota</taxon>
        <taxon>Metazoa</taxon>
        <taxon>Ecdysozoa</taxon>
        <taxon>Arthropoda</taxon>
        <taxon>Hexapoda</taxon>
        <taxon>Insecta</taxon>
        <taxon>Pterygota</taxon>
        <taxon>Neoptera</taxon>
        <taxon>Polyneoptera</taxon>
        <taxon>Phasmatodea</taxon>
        <taxon>Verophasmatodea</taxon>
        <taxon>Anareolatae</taxon>
        <taxon>Phasmatidae</taxon>
        <taxon>Eurycanthinae</taxon>
        <taxon>Dryococelus</taxon>
    </lineage>
</organism>